<sequence>MLSETTKALKKKYLENKDIFDSKREKLTKRNNEIYSEFIKKQKELIRRKE</sequence>
<proteinExistence type="predicted"/>
<evidence type="ECO:0000313" key="1">
    <source>
        <dbReference type="EMBL" id="ANO58013.1"/>
    </source>
</evidence>
<reference evidence="1 2" key="1">
    <citation type="journal article" date="2016" name="J. Dairy Sci.">
        <title>Characterization and adsorption of Lactobacillus virulent phage P1.</title>
        <authorList>
            <person name="Chen X."/>
            <person name="Xi Y."/>
            <person name="Zhang H."/>
            <person name="Wang Z."/>
            <person name="Fan M."/>
            <person name="Liu Y."/>
            <person name="Wu W."/>
        </authorList>
    </citation>
    <scope>NUCLEOTIDE SEQUENCE [LARGE SCALE GENOMIC DNA]</scope>
</reference>
<evidence type="ECO:0000313" key="2">
    <source>
        <dbReference type="Proteomes" id="UP000222183"/>
    </source>
</evidence>
<name>A0A1S5RCX1_9CAUD</name>
<gene>
    <name evidence="1" type="ORF">LVP1_g084</name>
</gene>
<accession>A0A1S5RCX1</accession>
<keyword evidence="2" id="KW-1185">Reference proteome</keyword>
<dbReference type="EMBL" id="KX223815">
    <property type="protein sequence ID" value="ANO58013.1"/>
    <property type="molecule type" value="Genomic_DNA"/>
</dbReference>
<organism evidence="1 2">
    <name type="scientific">Lactobacillus phage P1</name>
    <dbReference type="NCBI Taxonomy" id="1846168"/>
    <lineage>
        <taxon>Viruses</taxon>
        <taxon>Duplodnaviria</taxon>
        <taxon>Heunggongvirae</taxon>
        <taxon>Uroviricota</taxon>
        <taxon>Caudoviricetes</taxon>
        <taxon>Tybeckvirinae</taxon>
        <taxon>Maenadvirus</taxon>
        <taxon>Maenadvirus P1</taxon>
    </lineage>
</organism>
<protein>
    <submittedName>
        <fullName evidence="1">Uncharacterized protein</fullName>
    </submittedName>
</protein>
<dbReference type="Proteomes" id="UP000222183">
    <property type="component" value="Segment"/>
</dbReference>